<proteinExistence type="predicted"/>
<keyword evidence="1" id="KW-0418">Kinase</keyword>
<keyword evidence="2" id="KW-1185">Reference proteome</keyword>
<accession>A0A0W0VCQ7</accession>
<gene>
    <name evidence="1" type="ORF">Ljor_2221</name>
</gene>
<dbReference type="RefSeq" id="WP_058471628.1">
    <property type="nucleotide sequence ID" value="NZ_CAAAIC010000001.1"/>
</dbReference>
<organism evidence="1 2">
    <name type="scientific">Legionella jordanis</name>
    <dbReference type="NCBI Taxonomy" id="456"/>
    <lineage>
        <taxon>Bacteria</taxon>
        <taxon>Pseudomonadati</taxon>
        <taxon>Pseudomonadota</taxon>
        <taxon>Gammaproteobacteria</taxon>
        <taxon>Legionellales</taxon>
        <taxon>Legionellaceae</taxon>
        <taxon>Legionella</taxon>
    </lineage>
</organism>
<dbReference type="STRING" id="456.Ljor_2221"/>
<evidence type="ECO:0000313" key="2">
    <source>
        <dbReference type="Proteomes" id="UP000055035"/>
    </source>
</evidence>
<dbReference type="PATRIC" id="fig|456.5.peg.2391"/>
<name>A0A0W0VCQ7_9GAMM</name>
<comment type="caution">
    <text evidence="1">The sequence shown here is derived from an EMBL/GenBank/DDBJ whole genome shotgun (WGS) entry which is preliminary data.</text>
</comment>
<dbReference type="InterPro" id="IPR027417">
    <property type="entry name" value="P-loop_NTPase"/>
</dbReference>
<keyword evidence="1" id="KW-0808">Transferase</keyword>
<dbReference type="EMBL" id="LNYJ01000011">
    <property type="protein sequence ID" value="KTD17915.1"/>
    <property type="molecule type" value="Genomic_DNA"/>
</dbReference>
<dbReference type="SUPFAM" id="SSF52540">
    <property type="entry name" value="P-loop containing nucleoside triphosphate hydrolases"/>
    <property type="match status" value="1"/>
</dbReference>
<reference evidence="1 2" key="1">
    <citation type="submission" date="2015-11" db="EMBL/GenBank/DDBJ databases">
        <title>Genomic analysis of 38 Legionella species identifies large and diverse effector repertoires.</title>
        <authorList>
            <person name="Burstein D."/>
            <person name="Amaro F."/>
            <person name="Zusman T."/>
            <person name="Lifshitz Z."/>
            <person name="Cohen O."/>
            <person name="Gilbert J.A."/>
            <person name="Pupko T."/>
            <person name="Shuman H.A."/>
            <person name="Segal G."/>
        </authorList>
    </citation>
    <scope>NUCLEOTIDE SEQUENCE [LARGE SCALE GENOMIC DNA]</scope>
    <source>
        <strain evidence="1 2">BL-540</strain>
    </source>
</reference>
<dbReference type="Proteomes" id="UP000055035">
    <property type="component" value="Unassembled WGS sequence"/>
</dbReference>
<sequence>MFVVAICGPLESNVKQFALELRKRISLPVTMIYEQDSPESHAEILADLARAEGLVLLVGHRLFLNDRLEHLSGHEFKIKIFFETDPETCLINLMKRKKDDDATATIKLYETILKPLNEQINASRKMAHIIIPKSDDYSASFDLLCSSLNDKKYLGLEFGVSKEPRFF</sequence>
<dbReference type="OrthoDB" id="5652002at2"/>
<dbReference type="GO" id="GO:0016301">
    <property type="term" value="F:kinase activity"/>
    <property type="evidence" value="ECO:0007669"/>
    <property type="project" value="UniProtKB-KW"/>
</dbReference>
<dbReference type="AlphaFoldDB" id="A0A0W0VCQ7"/>
<dbReference type="Gene3D" id="3.40.50.300">
    <property type="entry name" value="P-loop containing nucleotide triphosphate hydrolases"/>
    <property type="match status" value="1"/>
</dbReference>
<evidence type="ECO:0000313" key="1">
    <source>
        <dbReference type="EMBL" id="KTD17915.1"/>
    </source>
</evidence>
<protein>
    <submittedName>
        <fullName evidence="1">Uridine/cytidine kinase</fullName>
    </submittedName>
</protein>